<dbReference type="KEGG" id="loi:92362000"/>
<feature type="compositionally biased region" description="Low complexity" evidence="1">
    <location>
        <begin position="138"/>
        <end position="149"/>
    </location>
</feature>
<organism evidence="2 3">
    <name type="scientific">Leishmania orientalis</name>
    <dbReference type="NCBI Taxonomy" id="2249476"/>
    <lineage>
        <taxon>Eukaryota</taxon>
        <taxon>Discoba</taxon>
        <taxon>Euglenozoa</taxon>
        <taxon>Kinetoplastea</taxon>
        <taxon>Metakinetoplastina</taxon>
        <taxon>Trypanosomatida</taxon>
        <taxon>Trypanosomatidae</taxon>
        <taxon>Leishmaniinae</taxon>
        <taxon>Leishmania</taxon>
    </lineage>
</organism>
<feature type="region of interest" description="Disordered" evidence="1">
    <location>
        <begin position="1"/>
        <end position="89"/>
    </location>
</feature>
<sequence>MQMPRQPLPPLHANGSWMSHGTPSAALCSAGGGESSHPPSTMASITDGSTRPWKHPADIRHGHHRHAHDKLQPASSSPPSLPTADVRPARDEPGIHAVKAHLPVLGGTASRTDATLSSCEENVAGVGGTADVLAPQSSIASPASATSATPSPPSARHTEIPDASPLPSATAASCVSQAAAGVAETHLPPSDKLNAPLRDSSMARLRPQVKVQQKGVEAAVPSNASAPTSPYGSDAVAAALLNATPKEKGAAGQMPLYSYRPALPSTNLVSSPSPMPAALSFGAAKVLPNGLRSPSAITDVGAAPLDYSGRSSVEMGLANNLSPTRYLHYQQQKRFAALPEQRAGSVSRSHVGGSTQTNAPFHALQFMALAATDPIASPPLSSRSEAPHHQHHPHQCHDPRVDGNFVPGPEKGGAGGVVPAGCRPARTTKASAGGRFTISSPAASDCELQSLTVCPFALVGCCAEGIHRSVDLHSGSTLHHHLMAVTKCVQRMRRRQRELEQLVHGLLQQLNTQAGRGRGVREEVERTSQCPTVGRSLPISSAESLLRKHAGLTLALSGDSKALPRDVSICEPLVTDYDMNSEDVDGAGRNTSRGYAGGSSHGSRGGPTHGARRQRSAGPSVRGGDGDRDGAGMFARQLRMRTSAGQQMLDVINAPSSTSVSPAPTRLGPRAAKSAARAATTHKMTAVGVHGRGEMMLCAASPQQRQQEQRQGRTNSGGALSSTPQPNRLHSDALENVLCVSADGQDEGNDDTAKRCAMATPSVWRPLDADCSAESGDPPTRLGRPAASPFLYYGAYAPQQPGAGGSTEVSGMSNVPPYQIPNESMSPISSASLDLDDHEDDTDAGVMRQQLLNLTPTEIPVAVKAVENYLTGGTGQSGAHVAHKVDLQASPGASPRSAPSLVSVTYRPSELARAEGGDAEGTMRFTDGGGPARSESAQDVKNRPAQTNNAPAPLLVEGLRVAAPLQRPTLVRKSDVVLLPPAKRGGANWNQVVPPPETPPSITFLAPLPSAAATSSIFSKLDVKRSRRMSAPESDSTRVPLSRINPNASSSPLSLRTPPTGAPPSGGSRVHCNGVHASCDGIFLAAPLREPAVKRSAVSKLHPAHAHSCRVDSDETRAHVGGVTGSIDNMLSVPGKSVGRRNGSQTRREAALRRTPHATSTLSLQEAAGQVAATHLLGLHPRQET</sequence>
<feature type="region of interest" description="Disordered" evidence="1">
    <location>
        <begin position="138"/>
        <end position="171"/>
    </location>
</feature>
<feature type="compositionally biased region" description="Gly residues" evidence="1">
    <location>
        <begin position="595"/>
        <end position="608"/>
    </location>
</feature>
<proteinExistence type="predicted"/>
<feature type="region of interest" description="Disordered" evidence="1">
    <location>
        <begin position="1022"/>
        <end position="1068"/>
    </location>
</feature>
<dbReference type="RefSeq" id="XP_067063706.1">
    <property type="nucleotide sequence ID" value="XM_067208066.1"/>
</dbReference>
<feature type="compositionally biased region" description="Pro residues" evidence="1">
    <location>
        <begin position="1"/>
        <end position="10"/>
    </location>
</feature>
<feature type="compositionally biased region" description="Low complexity" evidence="1">
    <location>
        <begin position="1049"/>
        <end position="1068"/>
    </location>
</feature>
<evidence type="ECO:0000256" key="1">
    <source>
        <dbReference type="SAM" id="MobiDB-lite"/>
    </source>
</evidence>
<dbReference type="Proteomes" id="UP000674143">
    <property type="component" value="Chromosome 20"/>
</dbReference>
<feature type="region of interest" description="Disordered" evidence="1">
    <location>
        <begin position="1135"/>
        <end position="1156"/>
    </location>
</feature>
<feature type="compositionally biased region" description="Polar residues" evidence="1">
    <location>
        <begin position="1033"/>
        <end position="1048"/>
    </location>
</feature>
<feature type="region of interest" description="Disordered" evidence="1">
    <location>
        <begin position="700"/>
        <end position="729"/>
    </location>
</feature>
<feature type="region of interest" description="Disordered" evidence="1">
    <location>
        <begin position="927"/>
        <end position="950"/>
    </location>
</feature>
<name>A0A836HA43_9TRYP</name>
<dbReference type="SMR" id="A0A836HA43"/>
<evidence type="ECO:0000313" key="3">
    <source>
        <dbReference type="Proteomes" id="UP000674143"/>
    </source>
</evidence>
<dbReference type="AlphaFoldDB" id="A0A836HA43"/>
<feature type="region of interest" description="Disordered" evidence="1">
    <location>
        <begin position="578"/>
        <end position="631"/>
    </location>
</feature>
<feature type="compositionally biased region" description="Polar residues" evidence="1">
    <location>
        <begin position="37"/>
        <end position="49"/>
    </location>
</feature>
<dbReference type="GeneID" id="92362000"/>
<gene>
    <name evidence="2" type="ORF">LSCM4_06141</name>
</gene>
<protein>
    <submittedName>
        <fullName evidence="2">Uncharacterized protein</fullName>
    </submittedName>
</protein>
<reference evidence="2 3" key="1">
    <citation type="submission" date="2021-02" db="EMBL/GenBank/DDBJ databases">
        <title>Leishmania (Mundinia) orientalis Genome sequencing and assembly.</title>
        <authorList>
            <person name="Almutairi H."/>
            <person name="Gatherer D."/>
        </authorList>
    </citation>
    <scope>NUCLEOTIDE SEQUENCE [LARGE SCALE GENOMIC DNA]</scope>
    <source>
        <strain evidence="2">LSCM4</strain>
    </source>
</reference>
<dbReference type="EMBL" id="JAFHLR010000020">
    <property type="protein sequence ID" value="KAG5480375.1"/>
    <property type="molecule type" value="Genomic_DNA"/>
</dbReference>
<feature type="compositionally biased region" description="Polar residues" evidence="1">
    <location>
        <begin position="714"/>
        <end position="728"/>
    </location>
</feature>
<evidence type="ECO:0000313" key="2">
    <source>
        <dbReference type="EMBL" id="KAG5480375.1"/>
    </source>
</evidence>
<accession>A0A836HA43</accession>
<feature type="region of interest" description="Disordered" evidence="1">
    <location>
        <begin position="375"/>
        <end position="421"/>
    </location>
</feature>
<comment type="caution">
    <text evidence="2">The sequence shown here is derived from an EMBL/GenBank/DDBJ whole genome shotgun (WGS) entry which is preliminary data.</text>
</comment>
<keyword evidence="3" id="KW-1185">Reference proteome</keyword>